<dbReference type="EMBL" id="SZYD01000003">
    <property type="protein sequence ID" value="KAD6795563.1"/>
    <property type="molecule type" value="Genomic_DNA"/>
</dbReference>
<gene>
    <name evidence="1" type="ORF">E3N88_06459</name>
</gene>
<evidence type="ECO:0000313" key="1">
    <source>
        <dbReference type="EMBL" id="KAD6795563.1"/>
    </source>
</evidence>
<keyword evidence="2" id="KW-1185">Reference proteome</keyword>
<proteinExistence type="predicted"/>
<name>A0A5N6PNS8_9ASTR</name>
<dbReference type="Proteomes" id="UP000326396">
    <property type="component" value="Linkage Group LG11"/>
</dbReference>
<sequence>MHHHHNTTRELFLRLAPPILHHFQTNLQDPNHRLHRYLAQIPHRLTPSASFIVVRPVPVCPRALIDVAGDRRNSVSIEKGIKRSQNKAMAD</sequence>
<organism evidence="1 2">
    <name type="scientific">Mikania micrantha</name>
    <name type="common">bitter vine</name>
    <dbReference type="NCBI Taxonomy" id="192012"/>
    <lineage>
        <taxon>Eukaryota</taxon>
        <taxon>Viridiplantae</taxon>
        <taxon>Streptophyta</taxon>
        <taxon>Embryophyta</taxon>
        <taxon>Tracheophyta</taxon>
        <taxon>Spermatophyta</taxon>
        <taxon>Magnoliopsida</taxon>
        <taxon>eudicotyledons</taxon>
        <taxon>Gunneridae</taxon>
        <taxon>Pentapetalae</taxon>
        <taxon>asterids</taxon>
        <taxon>campanulids</taxon>
        <taxon>Asterales</taxon>
        <taxon>Asteraceae</taxon>
        <taxon>Asteroideae</taxon>
        <taxon>Heliantheae alliance</taxon>
        <taxon>Eupatorieae</taxon>
        <taxon>Mikania</taxon>
    </lineage>
</organism>
<protein>
    <submittedName>
        <fullName evidence="1">Uncharacterized protein</fullName>
    </submittedName>
</protein>
<accession>A0A5N6PNS8</accession>
<dbReference type="AlphaFoldDB" id="A0A5N6PNS8"/>
<reference evidence="1 2" key="1">
    <citation type="submission" date="2019-05" db="EMBL/GenBank/DDBJ databases">
        <title>Mikania micrantha, genome provides insights into the molecular mechanism of rapid growth.</title>
        <authorList>
            <person name="Liu B."/>
        </authorList>
    </citation>
    <scope>NUCLEOTIDE SEQUENCE [LARGE SCALE GENOMIC DNA]</scope>
    <source>
        <strain evidence="1">NLD-2019</strain>
        <tissue evidence="1">Leaf</tissue>
    </source>
</reference>
<evidence type="ECO:0000313" key="2">
    <source>
        <dbReference type="Proteomes" id="UP000326396"/>
    </source>
</evidence>
<comment type="caution">
    <text evidence="1">The sequence shown here is derived from an EMBL/GenBank/DDBJ whole genome shotgun (WGS) entry which is preliminary data.</text>
</comment>